<dbReference type="SUPFAM" id="SSF55545">
    <property type="entry name" value="beta-N-acetylhexosaminidase-like domain"/>
    <property type="match status" value="1"/>
</dbReference>
<dbReference type="RefSeq" id="WP_262682647.1">
    <property type="nucleotide sequence ID" value="NZ_JAOQIO010000007.1"/>
</dbReference>
<evidence type="ECO:0000313" key="3">
    <source>
        <dbReference type="Proteomes" id="UP001652445"/>
    </source>
</evidence>
<evidence type="ECO:0000256" key="1">
    <source>
        <dbReference type="ARBA" id="ARBA00022801"/>
    </source>
</evidence>
<sequence length="700" mass="80384">MAIAVAFRTASPQVCFAVDKLKEAILAVGETYETGELNRPGHVHIAITSSEEEAAMLGLAVDTSVLAEGFEIRRFVHQGQQALAILARDESGAMYGVLGLAEQLRDHLELSFIPECITNARLAFRALKFNLPWSSYRMNACFDLQHETVRDLSFWQSFLDMMAVNRYNVLTLWNLHPFPYMVRSVHFPKATPFSDEELTEWKQYWTSLFRMAKDRGIETYVINWNIFVSEAFKEHYDAQAVDDLQFYYGDAYSTEQIKQYTRESVTQMIDEYPDLAGLGISLGERMDDMAPEARQTWIEEVYYEGMKNAGRPVKFIHRAPFSVDPLITRTSIEKNGFMPEPVWVEVKFNWSHSYSSSKLLLTHGGSKGMEGYWNPPPTNYKITWMIRNEDFFTLRWAQPDFIREHLAENIHDYVGGYYVGSECFIPAKDYSHVEDSPQMSWTYAFEKHWLYYMLWGRLLYDPSTPDTVFQNEISQRYGESAGKHLLRAFSSVCKMPMALGSFFSFTWDFTLYAEGFIATNRTEYNSGEAFISLKDLLESKTFDPAYLSLRDYADRWVNGESMDGFITPLQLADTLEADAHEGLKALSTIVDSTPALSSETADVEAWAYLSLYLAAKLRAGVCYALYEKTGEEDDRRNAQHWLEAPYAAKHWEDLIDVTKSRYKKQPLMHLGETLFSWELFRPQVAADIVFVGGNQVTAVN</sequence>
<evidence type="ECO:0008006" key="4">
    <source>
        <dbReference type="Google" id="ProtNLM"/>
    </source>
</evidence>
<keyword evidence="3" id="KW-1185">Reference proteome</keyword>
<comment type="caution">
    <text evidence="2">The sequence shown here is derived from an EMBL/GenBank/DDBJ whole genome shotgun (WGS) entry which is preliminary data.</text>
</comment>
<keyword evidence="1" id="KW-0378">Hydrolase</keyword>
<name>A0ABT2U8X2_9BACL</name>
<organism evidence="2 3">
    <name type="scientific">Paenibacillus baimaensis</name>
    <dbReference type="NCBI Taxonomy" id="2982185"/>
    <lineage>
        <taxon>Bacteria</taxon>
        <taxon>Bacillati</taxon>
        <taxon>Bacillota</taxon>
        <taxon>Bacilli</taxon>
        <taxon>Bacillales</taxon>
        <taxon>Paenibacillaceae</taxon>
        <taxon>Paenibacillus</taxon>
    </lineage>
</organism>
<gene>
    <name evidence="2" type="ORF">OB236_02975</name>
</gene>
<dbReference type="InterPro" id="IPR029018">
    <property type="entry name" value="Hex-like_dom2"/>
</dbReference>
<protein>
    <recommendedName>
        <fullName evidence="4">Alpha glucuronidase N-terminal domain-containing protein</fullName>
    </recommendedName>
</protein>
<dbReference type="EMBL" id="JAOQIO010000007">
    <property type="protein sequence ID" value="MCU6791085.1"/>
    <property type="molecule type" value="Genomic_DNA"/>
</dbReference>
<evidence type="ECO:0000313" key="2">
    <source>
        <dbReference type="EMBL" id="MCU6791085.1"/>
    </source>
</evidence>
<dbReference type="Proteomes" id="UP001652445">
    <property type="component" value="Unassembled WGS sequence"/>
</dbReference>
<reference evidence="2 3" key="1">
    <citation type="submission" date="2022-09" db="EMBL/GenBank/DDBJ databases">
        <authorList>
            <person name="Han X.L."/>
            <person name="Wang Q."/>
            <person name="Lu T."/>
        </authorList>
    </citation>
    <scope>NUCLEOTIDE SEQUENCE [LARGE SCALE GENOMIC DNA]</scope>
    <source>
        <strain evidence="2 3">WQ 127069</strain>
    </source>
</reference>
<proteinExistence type="predicted"/>
<accession>A0ABT2U8X2</accession>
<dbReference type="Gene3D" id="3.30.379.10">
    <property type="entry name" value="Chitobiase/beta-hexosaminidase domain 2-like"/>
    <property type="match status" value="1"/>
</dbReference>